<dbReference type="CDD" id="cd11386">
    <property type="entry name" value="MCP_signal"/>
    <property type="match status" value="1"/>
</dbReference>
<keyword evidence="6 11" id="KW-0472">Membrane</keyword>
<comment type="subcellular location">
    <subcellularLocation>
        <location evidence="1">Cell membrane</location>
        <topology evidence="1">Multi-pass membrane protein</topology>
    </subcellularLocation>
</comment>
<dbReference type="Pfam" id="PF00015">
    <property type="entry name" value="MCPsignal"/>
    <property type="match status" value="1"/>
</dbReference>
<evidence type="ECO:0000256" key="5">
    <source>
        <dbReference type="ARBA" id="ARBA00022989"/>
    </source>
</evidence>
<dbReference type="FunFam" id="1.10.287.950:FF:000001">
    <property type="entry name" value="Methyl-accepting chemotaxis sensory transducer"/>
    <property type="match status" value="1"/>
</dbReference>
<dbReference type="GO" id="GO:0006935">
    <property type="term" value="P:chemotaxis"/>
    <property type="evidence" value="ECO:0007669"/>
    <property type="project" value="UniProtKB-KW"/>
</dbReference>
<evidence type="ECO:0000256" key="9">
    <source>
        <dbReference type="PROSITE-ProRule" id="PRU00284"/>
    </source>
</evidence>
<dbReference type="InterPro" id="IPR004089">
    <property type="entry name" value="MCPsignal_dom"/>
</dbReference>
<dbReference type="SUPFAM" id="SSF58104">
    <property type="entry name" value="Methyl-accepting chemotaxis protein (MCP) signaling domain"/>
    <property type="match status" value="1"/>
</dbReference>
<dbReference type="PRINTS" id="PR00260">
    <property type="entry name" value="CHEMTRNSDUCR"/>
</dbReference>
<feature type="domain" description="HAMP" evidence="13">
    <location>
        <begin position="295"/>
        <end position="349"/>
    </location>
</feature>
<dbReference type="CDD" id="cd12913">
    <property type="entry name" value="PDC1_MCP_like"/>
    <property type="match status" value="1"/>
</dbReference>
<evidence type="ECO:0000256" key="2">
    <source>
        <dbReference type="ARBA" id="ARBA00022475"/>
    </source>
</evidence>
<evidence type="ECO:0000256" key="11">
    <source>
        <dbReference type="SAM" id="Phobius"/>
    </source>
</evidence>
<keyword evidence="2" id="KW-1003">Cell membrane</keyword>
<evidence type="ECO:0000313" key="15">
    <source>
        <dbReference type="Proteomes" id="UP000250744"/>
    </source>
</evidence>
<evidence type="ECO:0000256" key="10">
    <source>
        <dbReference type="SAM" id="Coils"/>
    </source>
</evidence>
<dbReference type="AlphaFoldDB" id="A0A364NIX3"/>
<evidence type="ECO:0000259" key="12">
    <source>
        <dbReference type="PROSITE" id="PS50111"/>
    </source>
</evidence>
<gene>
    <name evidence="14" type="ORF">DN062_14935</name>
</gene>
<evidence type="ECO:0000313" key="14">
    <source>
        <dbReference type="EMBL" id="RAU17003.1"/>
    </source>
</evidence>
<evidence type="ECO:0000259" key="13">
    <source>
        <dbReference type="PROSITE" id="PS50885"/>
    </source>
</evidence>
<organism evidence="14 15">
    <name type="scientific">Nitrincola tibetensis</name>
    <dbReference type="NCBI Taxonomy" id="2219697"/>
    <lineage>
        <taxon>Bacteria</taxon>
        <taxon>Pseudomonadati</taxon>
        <taxon>Pseudomonadota</taxon>
        <taxon>Gammaproteobacteria</taxon>
        <taxon>Oceanospirillales</taxon>
        <taxon>Oceanospirillaceae</taxon>
        <taxon>Nitrincola</taxon>
    </lineage>
</organism>
<reference evidence="14 15" key="1">
    <citation type="submission" date="2018-06" db="EMBL/GenBank/DDBJ databases">
        <title>Nitrincola tibetense sp. nov., isolated from Lake XuguoCo on Tibetan Plateau.</title>
        <authorList>
            <person name="Xing P."/>
        </authorList>
    </citation>
    <scope>NUCLEOTIDE SEQUENCE [LARGE SCALE GENOMIC DNA]</scope>
    <source>
        <strain evidence="15">xg18</strain>
    </source>
</reference>
<sequence>MGLPLMPLSFQSKILSSMLALLIIALVSLGVLSSRLLQQEVNNGIQAEINSTLKNIQTFANGWLNAKFDIINALTAELPGSDDEAKAPLTLSRIAGNFDLVYAGTDQGGMWQSQPPASLPSDYDPRTRPWYQQALQANRMVVTPPYVDAGSGELIISLAAPLRNGARGVIGSDISIKNVITQLLAIDSRWTSEVWMLDKDMKVIAHPDASQVSKPFSQLLSNTNIPAVYTINDIQYKGEKWLLSSIKIESADWTFLLLVKRSDAYAAMNTLAWRLGILSILILGIAALLLYMLVQYLMRPLKNLAKALDDISEGEGDLTRKLSADTDDEFGRMSNAFNKFTNNLRQTIQEIIHLANRIKDDAGNTAAQVKLNLDQIADQHQELTQLATAAQEMSCATAEIAGNAEKTAHAARNAADSTQLGLSVVNENRVKTTELAEQISLSTSAINDVNGHVQNISSILVNIQGIAEQTNLLALNAAIEAARAGDQGRGFAVVADEVRTLSQRTHQATEEIQKMISELQHSTSRSVTMMTSSLDQAYENADRAAQAASRLQLIDKASCDISDMAVQIASAVEEQNAVTTEISGNTERIKLLADNLADQADISRGRSRELSDMANTLKSLTDRFKV</sequence>
<dbReference type="Gene3D" id="3.30.450.20">
    <property type="entry name" value="PAS domain"/>
    <property type="match status" value="2"/>
</dbReference>
<evidence type="ECO:0000256" key="6">
    <source>
        <dbReference type="ARBA" id="ARBA00023136"/>
    </source>
</evidence>
<keyword evidence="15" id="KW-1185">Reference proteome</keyword>
<dbReference type="PANTHER" id="PTHR32089:SF117">
    <property type="entry name" value="METHYL ACCEPTING SENSORY TRANSDUCER WITH CACHE_1 SMALL MOLECULE BINDING DOMAIN"/>
    <property type="match status" value="1"/>
</dbReference>
<dbReference type="PANTHER" id="PTHR32089">
    <property type="entry name" value="METHYL-ACCEPTING CHEMOTAXIS PROTEIN MCPB"/>
    <property type="match status" value="1"/>
</dbReference>
<proteinExistence type="inferred from homology"/>
<keyword evidence="7 9" id="KW-0807">Transducer</keyword>
<comment type="similarity">
    <text evidence="8">Belongs to the methyl-accepting chemotaxis (MCP) protein family.</text>
</comment>
<comment type="caution">
    <text evidence="14">The sequence shown here is derived from an EMBL/GenBank/DDBJ whole genome shotgun (WGS) entry which is preliminary data.</text>
</comment>
<feature type="transmembrane region" description="Helical" evidence="11">
    <location>
        <begin position="271"/>
        <end position="294"/>
    </location>
</feature>
<dbReference type="GO" id="GO:0004888">
    <property type="term" value="F:transmembrane signaling receptor activity"/>
    <property type="evidence" value="ECO:0007669"/>
    <property type="project" value="InterPro"/>
</dbReference>
<name>A0A364NIX3_9GAMM</name>
<keyword evidence="5 11" id="KW-1133">Transmembrane helix</keyword>
<evidence type="ECO:0008006" key="16">
    <source>
        <dbReference type="Google" id="ProtNLM"/>
    </source>
</evidence>
<protein>
    <recommendedName>
        <fullName evidence="16">Methyl-accepting chemotaxis protein</fullName>
    </recommendedName>
</protein>
<feature type="domain" description="Methyl-accepting transducer" evidence="12">
    <location>
        <begin position="354"/>
        <end position="590"/>
    </location>
</feature>
<evidence type="ECO:0000256" key="3">
    <source>
        <dbReference type="ARBA" id="ARBA00022500"/>
    </source>
</evidence>
<dbReference type="CDD" id="cd06225">
    <property type="entry name" value="HAMP"/>
    <property type="match status" value="1"/>
</dbReference>
<dbReference type="OrthoDB" id="2489132at2"/>
<dbReference type="SUPFAM" id="SSF103190">
    <property type="entry name" value="Sensory domain-like"/>
    <property type="match status" value="1"/>
</dbReference>
<dbReference type="EMBL" id="QKRX01000013">
    <property type="protein sequence ID" value="RAU17003.1"/>
    <property type="molecule type" value="Genomic_DNA"/>
</dbReference>
<dbReference type="PROSITE" id="PS50885">
    <property type="entry name" value="HAMP"/>
    <property type="match status" value="1"/>
</dbReference>
<dbReference type="InterPro" id="IPR004090">
    <property type="entry name" value="Chemotax_Me-accpt_rcpt"/>
</dbReference>
<dbReference type="SMART" id="SM00304">
    <property type="entry name" value="HAMP"/>
    <property type="match status" value="1"/>
</dbReference>
<dbReference type="PROSITE" id="PS50111">
    <property type="entry name" value="CHEMOTAXIS_TRANSDUC_2"/>
    <property type="match status" value="1"/>
</dbReference>
<keyword evidence="10" id="KW-0175">Coiled coil</keyword>
<evidence type="ECO:0000256" key="7">
    <source>
        <dbReference type="ARBA" id="ARBA00023224"/>
    </source>
</evidence>
<dbReference type="Proteomes" id="UP000250744">
    <property type="component" value="Unassembled WGS sequence"/>
</dbReference>
<accession>A0A364NIX3</accession>
<evidence type="ECO:0000256" key="4">
    <source>
        <dbReference type="ARBA" id="ARBA00022692"/>
    </source>
</evidence>
<dbReference type="Pfam" id="PF02743">
    <property type="entry name" value="dCache_1"/>
    <property type="match status" value="1"/>
</dbReference>
<feature type="coiled-coil region" evidence="10">
    <location>
        <begin position="366"/>
        <end position="393"/>
    </location>
</feature>
<dbReference type="GO" id="GO:0005886">
    <property type="term" value="C:plasma membrane"/>
    <property type="evidence" value="ECO:0007669"/>
    <property type="project" value="UniProtKB-SubCell"/>
</dbReference>
<dbReference type="GO" id="GO:0007165">
    <property type="term" value="P:signal transduction"/>
    <property type="evidence" value="ECO:0007669"/>
    <property type="project" value="UniProtKB-KW"/>
</dbReference>
<keyword evidence="4 11" id="KW-0812">Transmembrane</keyword>
<dbReference type="Gene3D" id="1.10.287.950">
    <property type="entry name" value="Methyl-accepting chemotaxis protein"/>
    <property type="match status" value="1"/>
</dbReference>
<dbReference type="Pfam" id="PF00672">
    <property type="entry name" value="HAMP"/>
    <property type="match status" value="1"/>
</dbReference>
<dbReference type="InterPro" id="IPR029151">
    <property type="entry name" value="Sensor-like_sf"/>
</dbReference>
<evidence type="ECO:0000256" key="8">
    <source>
        <dbReference type="ARBA" id="ARBA00029447"/>
    </source>
</evidence>
<keyword evidence="3" id="KW-0145">Chemotaxis</keyword>
<dbReference type="InterPro" id="IPR003660">
    <property type="entry name" value="HAMP_dom"/>
</dbReference>
<dbReference type="InterPro" id="IPR033479">
    <property type="entry name" value="dCache_1"/>
</dbReference>
<evidence type="ECO:0000256" key="1">
    <source>
        <dbReference type="ARBA" id="ARBA00004651"/>
    </source>
</evidence>
<dbReference type="SMART" id="SM00283">
    <property type="entry name" value="MA"/>
    <property type="match status" value="1"/>
</dbReference>